<organism evidence="3 4">
    <name type="scientific">Candidatus Terasakiella magnetica</name>
    <dbReference type="NCBI Taxonomy" id="1867952"/>
    <lineage>
        <taxon>Bacteria</taxon>
        <taxon>Pseudomonadati</taxon>
        <taxon>Pseudomonadota</taxon>
        <taxon>Alphaproteobacteria</taxon>
        <taxon>Rhodospirillales</taxon>
        <taxon>Terasakiellaceae</taxon>
        <taxon>Terasakiella</taxon>
    </lineage>
</organism>
<feature type="domain" description="PAS" evidence="1">
    <location>
        <begin position="19"/>
        <end position="59"/>
    </location>
</feature>
<evidence type="ECO:0000313" key="3">
    <source>
        <dbReference type="EMBL" id="SCA55334.1"/>
    </source>
</evidence>
<dbReference type="AlphaFoldDB" id="A0A1C3RDP5"/>
<dbReference type="CDD" id="cd01948">
    <property type="entry name" value="EAL"/>
    <property type="match status" value="1"/>
</dbReference>
<evidence type="ECO:0000259" key="2">
    <source>
        <dbReference type="PROSITE" id="PS50883"/>
    </source>
</evidence>
<accession>A0A1C3RDP5</accession>
<dbReference type="SUPFAM" id="SSF141868">
    <property type="entry name" value="EAL domain-like"/>
    <property type="match status" value="1"/>
</dbReference>
<dbReference type="InterPro" id="IPR001633">
    <property type="entry name" value="EAL_dom"/>
</dbReference>
<dbReference type="CDD" id="cd00130">
    <property type="entry name" value="PAS"/>
    <property type="match status" value="1"/>
</dbReference>
<dbReference type="InterPro" id="IPR035965">
    <property type="entry name" value="PAS-like_dom_sf"/>
</dbReference>
<dbReference type="Gene3D" id="3.30.450.20">
    <property type="entry name" value="PAS domain"/>
    <property type="match status" value="1"/>
</dbReference>
<proteinExistence type="predicted"/>
<gene>
    <name evidence="3" type="ORF">MTBPR1_10581</name>
</gene>
<dbReference type="InterPro" id="IPR000014">
    <property type="entry name" value="PAS"/>
</dbReference>
<dbReference type="SMART" id="SM00267">
    <property type="entry name" value="GGDEF"/>
    <property type="match status" value="1"/>
</dbReference>
<dbReference type="EMBL" id="FLYE01000001">
    <property type="protein sequence ID" value="SCA55334.1"/>
    <property type="molecule type" value="Genomic_DNA"/>
</dbReference>
<dbReference type="PROSITE" id="PS50883">
    <property type="entry name" value="EAL"/>
    <property type="match status" value="1"/>
</dbReference>
<dbReference type="Proteomes" id="UP000231658">
    <property type="component" value="Unassembled WGS sequence"/>
</dbReference>
<dbReference type="Gene3D" id="3.20.20.450">
    <property type="entry name" value="EAL domain"/>
    <property type="match status" value="1"/>
</dbReference>
<evidence type="ECO:0000313" key="4">
    <source>
        <dbReference type="Proteomes" id="UP000231658"/>
    </source>
</evidence>
<dbReference type="PANTHER" id="PTHR33121:SF70">
    <property type="entry name" value="SIGNALING PROTEIN YKOW"/>
    <property type="match status" value="1"/>
</dbReference>
<dbReference type="InterPro" id="IPR043128">
    <property type="entry name" value="Rev_trsase/Diguanyl_cyclase"/>
</dbReference>
<dbReference type="RefSeq" id="WP_069186017.1">
    <property type="nucleotide sequence ID" value="NZ_FLYE01000001.1"/>
</dbReference>
<reference evidence="3 4" key="1">
    <citation type="submission" date="2016-07" db="EMBL/GenBank/DDBJ databases">
        <authorList>
            <person name="Lefevre C.T."/>
        </authorList>
    </citation>
    <scope>NUCLEOTIDE SEQUENCE [LARGE SCALE GENOMIC DNA]</scope>
    <source>
        <strain evidence="3">PR1</strain>
    </source>
</reference>
<dbReference type="Pfam" id="PF13426">
    <property type="entry name" value="PAS_9"/>
    <property type="match status" value="1"/>
</dbReference>
<dbReference type="PROSITE" id="PS50112">
    <property type="entry name" value="PAS"/>
    <property type="match status" value="1"/>
</dbReference>
<name>A0A1C3RDP5_9PROT</name>
<dbReference type="Pfam" id="PF00990">
    <property type="entry name" value="GGDEF"/>
    <property type="match status" value="1"/>
</dbReference>
<dbReference type="NCBIfam" id="TIGR00229">
    <property type="entry name" value="sensory_box"/>
    <property type="match status" value="1"/>
</dbReference>
<dbReference type="Gene3D" id="3.30.70.270">
    <property type="match status" value="1"/>
</dbReference>
<protein>
    <submittedName>
        <fullName evidence="3">Uncharacterized protein</fullName>
    </submittedName>
</protein>
<evidence type="ECO:0000259" key="1">
    <source>
        <dbReference type="PROSITE" id="PS50112"/>
    </source>
</evidence>
<dbReference type="SMART" id="SM00091">
    <property type="entry name" value="PAS"/>
    <property type="match status" value="1"/>
</dbReference>
<dbReference type="SMART" id="SM00052">
    <property type="entry name" value="EAL"/>
    <property type="match status" value="1"/>
</dbReference>
<dbReference type="InterPro" id="IPR000160">
    <property type="entry name" value="GGDEF_dom"/>
</dbReference>
<dbReference type="SUPFAM" id="SSF55073">
    <property type="entry name" value="Nucleotide cyclase"/>
    <property type="match status" value="1"/>
</dbReference>
<dbReference type="InterPro" id="IPR050706">
    <property type="entry name" value="Cyclic-di-GMP_PDE-like"/>
</dbReference>
<keyword evidence="4" id="KW-1185">Reference proteome</keyword>
<dbReference type="STRING" id="1867952.MTBPR1_10581"/>
<dbReference type="Pfam" id="PF00563">
    <property type="entry name" value="EAL"/>
    <property type="match status" value="1"/>
</dbReference>
<feature type="domain" description="EAL" evidence="2">
    <location>
        <begin position="304"/>
        <end position="558"/>
    </location>
</feature>
<sequence length="561" mass="62958">MVNVDQKSAAHRISQLSFDAVITTDALGQIQDFNKAAETMFGYGKDEVIGRQVAMLFPDYDTSFKQFSKDKSFSSLVSRMDKERETFALNRSGDTFFVLLRTHAQTDVENEEILFIFKDLSHDKESDSERVKLLYFDSETGLPNRSFLHKRLNEMISSQTVHGYLAMVDVWGLKELIGTFSHRVIRSFVQGYGRRLIEKLPLGSSVYSTGPWQLSVHYQIPAHETVDIHQAAEDIFNCIRAPLPSPQGNIYSDGLVGISDLPASAKTSSEFIERADIALHLATGNPSDSFAVYDPALGERMRYRTDIGQRLHEAVDEMPFRMVVQPQFDMSTGQIIGAESLIRWPTKKGNYISPAEFIPIAEALGLIVDLTDWSLNQACRTLSYWKENGVEDVKLAVNISAALLTKDNFSGYLIGILRQYNVAANMLELEITETALMQNVDDAAKTLADLNEHGFTIAVDDFGTGHSSLSYLKLFKINKLKIDQSFVKNCLEDPTDLAIVETVIRLGHALNLRIIAEGIETSETADKIKELGCNIAQGYYYAKPFPVEQFLEYREKHIAAQ</sequence>
<dbReference type="InterPro" id="IPR035919">
    <property type="entry name" value="EAL_sf"/>
</dbReference>
<dbReference type="PANTHER" id="PTHR33121">
    <property type="entry name" value="CYCLIC DI-GMP PHOSPHODIESTERASE PDEF"/>
    <property type="match status" value="1"/>
</dbReference>
<dbReference type="InterPro" id="IPR029787">
    <property type="entry name" value="Nucleotide_cyclase"/>
</dbReference>
<dbReference type="GO" id="GO:0071111">
    <property type="term" value="F:cyclic-guanylate-specific phosphodiesterase activity"/>
    <property type="evidence" value="ECO:0007669"/>
    <property type="project" value="InterPro"/>
</dbReference>
<dbReference type="SUPFAM" id="SSF55785">
    <property type="entry name" value="PYP-like sensor domain (PAS domain)"/>
    <property type="match status" value="1"/>
</dbReference>